<evidence type="ECO:0000313" key="1">
    <source>
        <dbReference type="EMBL" id="GMF39884.1"/>
    </source>
</evidence>
<protein>
    <submittedName>
        <fullName evidence="1">Unnamed protein product</fullName>
    </submittedName>
</protein>
<name>A0A9W6XJP5_9STRA</name>
<reference evidence="1" key="1">
    <citation type="submission" date="2023-04" db="EMBL/GenBank/DDBJ databases">
        <title>Phytophthora lilii NBRC 32176.</title>
        <authorList>
            <person name="Ichikawa N."/>
            <person name="Sato H."/>
            <person name="Tonouchi N."/>
        </authorList>
    </citation>
    <scope>NUCLEOTIDE SEQUENCE</scope>
    <source>
        <strain evidence="1">NBRC 32176</strain>
    </source>
</reference>
<dbReference type="AlphaFoldDB" id="A0A9W6XJP5"/>
<gene>
    <name evidence="1" type="ORF">Plil01_001639900</name>
</gene>
<sequence length="152" mass="16480">MQRRSATTSAHATLACRIKRATTTRIETKFELESISLKPNLLKTNPNLTTKPTRFWRLFATVLRAHESGSALPTALPVKRTTPSSLLATRLEELLPLHSLLLSSKMSLVVVNDRSFAYAGAPSSTTEPLIHQAGPAPCGKASMSLGQLVDES</sequence>
<dbReference type="EMBL" id="BSXW01001914">
    <property type="protein sequence ID" value="GMF39884.1"/>
    <property type="molecule type" value="Genomic_DNA"/>
</dbReference>
<comment type="caution">
    <text evidence="1">The sequence shown here is derived from an EMBL/GenBank/DDBJ whole genome shotgun (WGS) entry which is preliminary data.</text>
</comment>
<proteinExistence type="predicted"/>
<keyword evidence="2" id="KW-1185">Reference proteome</keyword>
<dbReference type="Proteomes" id="UP001165083">
    <property type="component" value="Unassembled WGS sequence"/>
</dbReference>
<accession>A0A9W6XJP5</accession>
<organism evidence="1 2">
    <name type="scientific">Phytophthora lilii</name>
    <dbReference type="NCBI Taxonomy" id="2077276"/>
    <lineage>
        <taxon>Eukaryota</taxon>
        <taxon>Sar</taxon>
        <taxon>Stramenopiles</taxon>
        <taxon>Oomycota</taxon>
        <taxon>Peronosporomycetes</taxon>
        <taxon>Peronosporales</taxon>
        <taxon>Peronosporaceae</taxon>
        <taxon>Phytophthora</taxon>
    </lineage>
</organism>
<evidence type="ECO:0000313" key="2">
    <source>
        <dbReference type="Proteomes" id="UP001165083"/>
    </source>
</evidence>
<dbReference type="PROSITE" id="PS51257">
    <property type="entry name" value="PROKAR_LIPOPROTEIN"/>
    <property type="match status" value="1"/>
</dbReference>